<dbReference type="Gene3D" id="3.40.50.1000">
    <property type="entry name" value="HAD superfamily/HAD-like"/>
    <property type="match status" value="1"/>
</dbReference>
<dbReference type="Gene3D" id="6.10.140.890">
    <property type="match status" value="1"/>
</dbReference>
<gene>
    <name evidence="12" type="ORF">M569_15622</name>
</gene>
<dbReference type="PANTHER" id="PTHR42861">
    <property type="entry name" value="CALCIUM-TRANSPORTING ATPASE"/>
    <property type="match status" value="1"/>
</dbReference>
<protein>
    <recommendedName>
        <fullName evidence="14">Plasma membrane ATPase</fullName>
    </recommendedName>
</protein>
<evidence type="ECO:0008006" key="14">
    <source>
        <dbReference type="Google" id="ProtNLM"/>
    </source>
</evidence>
<evidence type="ECO:0000256" key="6">
    <source>
        <dbReference type="ARBA" id="ARBA00022741"/>
    </source>
</evidence>
<evidence type="ECO:0000256" key="5">
    <source>
        <dbReference type="ARBA" id="ARBA00022723"/>
    </source>
</evidence>
<evidence type="ECO:0000256" key="8">
    <source>
        <dbReference type="ARBA" id="ARBA00022842"/>
    </source>
</evidence>
<evidence type="ECO:0000256" key="1">
    <source>
        <dbReference type="ARBA" id="ARBA00004141"/>
    </source>
</evidence>
<dbReference type="Gene3D" id="1.20.1110.10">
    <property type="entry name" value="Calcium-transporting ATPase, transmembrane domain"/>
    <property type="match status" value="1"/>
</dbReference>
<keyword evidence="13" id="KW-1185">Reference proteome</keyword>
<keyword evidence="10 11" id="KW-0472">Membrane</keyword>
<name>S8BXQ1_9LAMI</name>
<sequence>QIIELCGLRDDFKRRVHSVIDKYADRGLRSLAVAQQTVPEKTKESPGGPWVFVGLLPLFDPPRHDSGETIKRALNLGVNVKMITGDQLAIGKETGRRLGMGTNMYPSSSLLGQHRDESIAHLPVDELIEKADGFAGVFPEHKYEIVKKLQERKHICGMTGDGVNDAPALKKADIGIAVADATDAARGASDIVLTEPGLSVIISAVLTSRAIFQRMKNYTIYAVSITIRIVLGFMLLALIWKFDFSPFMVLIIAILNDGTIMTISKDKVKPSPMPDSWKLKEIFATGIVFGTYLAVMTVVFFWAAQESDFFTEKFGVRSIRGKHRELNSVVYLQVSIISQALIFVTRSRTWSYIERPGLLLVFAFLAAQLIATLIAVYANWGFAKIQGIGWGWAGVIWLYNIIFYIPLDVFKFIIRYALSGKAWNHMLENKIAFTSKKDYGRGEREAQWAMAQRTLHGLQAPNTSELFHDKSNYRELSEIAEQAMKRAEVARLRELHTLKGHVESVVKRKGLDIDTIQQHYTV</sequence>
<dbReference type="NCBIfam" id="TIGR01494">
    <property type="entry name" value="ATPase_P-type"/>
    <property type="match status" value="1"/>
</dbReference>
<dbReference type="EMBL" id="AUSU01008571">
    <property type="protein sequence ID" value="EPS59184.1"/>
    <property type="molecule type" value="Genomic_DNA"/>
</dbReference>
<proteinExistence type="inferred from homology"/>
<feature type="transmembrane region" description="Helical" evidence="11">
    <location>
        <begin position="357"/>
        <end position="378"/>
    </location>
</feature>
<keyword evidence="7" id="KW-0067">ATP-binding</keyword>
<dbReference type="InterPro" id="IPR023299">
    <property type="entry name" value="ATPase_P-typ_cyto_dom_N"/>
</dbReference>
<evidence type="ECO:0000256" key="4">
    <source>
        <dbReference type="ARBA" id="ARBA00022692"/>
    </source>
</evidence>
<dbReference type="PRINTS" id="PR00119">
    <property type="entry name" value="CATATPASE"/>
</dbReference>
<dbReference type="InterPro" id="IPR023298">
    <property type="entry name" value="ATPase_P-typ_TM_dom_sf"/>
</dbReference>
<dbReference type="Proteomes" id="UP000015453">
    <property type="component" value="Unassembled WGS sequence"/>
</dbReference>
<dbReference type="InterPro" id="IPR036412">
    <property type="entry name" value="HAD-like_sf"/>
</dbReference>
<evidence type="ECO:0000256" key="11">
    <source>
        <dbReference type="SAM" id="Phobius"/>
    </source>
</evidence>
<dbReference type="InterPro" id="IPR001757">
    <property type="entry name" value="P_typ_ATPase"/>
</dbReference>
<feature type="non-terminal residue" evidence="12">
    <location>
        <position position="1"/>
    </location>
</feature>
<feature type="transmembrane region" description="Helical" evidence="11">
    <location>
        <begin position="218"/>
        <end position="240"/>
    </location>
</feature>
<dbReference type="GO" id="GO:0005524">
    <property type="term" value="F:ATP binding"/>
    <property type="evidence" value="ECO:0007669"/>
    <property type="project" value="UniProtKB-KW"/>
</dbReference>
<dbReference type="GO" id="GO:0016887">
    <property type="term" value="F:ATP hydrolysis activity"/>
    <property type="evidence" value="ECO:0007669"/>
    <property type="project" value="InterPro"/>
</dbReference>
<dbReference type="FunFam" id="3.40.1110.10:FF:000191">
    <property type="entry name" value="Membrane H(+)-ATPase1"/>
    <property type="match status" value="1"/>
</dbReference>
<evidence type="ECO:0000256" key="9">
    <source>
        <dbReference type="ARBA" id="ARBA00022989"/>
    </source>
</evidence>
<evidence type="ECO:0000256" key="10">
    <source>
        <dbReference type="ARBA" id="ARBA00023136"/>
    </source>
</evidence>
<feature type="transmembrane region" description="Helical" evidence="11">
    <location>
        <begin position="283"/>
        <end position="304"/>
    </location>
</feature>
<feature type="transmembrane region" description="Helical" evidence="11">
    <location>
        <begin position="328"/>
        <end position="345"/>
    </location>
</feature>
<evidence type="ECO:0000313" key="13">
    <source>
        <dbReference type="Proteomes" id="UP000015453"/>
    </source>
</evidence>
<dbReference type="FunFam" id="3.40.50.1000:FF:000211">
    <property type="entry name" value="Plasma membrane ATPase"/>
    <property type="match status" value="1"/>
</dbReference>
<dbReference type="PRINTS" id="PR00120">
    <property type="entry name" value="HATPASE"/>
</dbReference>
<keyword evidence="3" id="KW-0597">Phosphoprotein</keyword>
<dbReference type="SUPFAM" id="SSF56784">
    <property type="entry name" value="HAD-like"/>
    <property type="match status" value="1"/>
</dbReference>
<feature type="transmembrane region" description="Helical" evidence="11">
    <location>
        <begin position="390"/>
        <end position="414"/>
    </location>
</feature>
<evidence type="ECO:0000256" key="7">
    <source>
        <dbReference type="ARBA" id="ARBA00022840"/>
    </source>
</evidence>
<keyword evidence="9 11" id="KW-1133">Transmembrane helix</keyword>
<keyword evidence="6" id="KW-0547">Nucleotide-binding</keyword>
<dbReference type="Pfam" id="PF00702">
    <property type="entry name" value="Hydrolase"/>
    <property type="match status" value="1"/>
</dbReference>
<evidence type="ECO:0000313" key="12">
    <source>
        <dbReference type="EMBL" id="EPS59184.1"/>
    </source>
</evidence>
<dbReference type="Gene3D" id="3.40.1110.10">
    <property type="entry name" value="Calcium-transporting ATPase, cytoplasmic domain N"/>
    <property type="match status" value="1"/>
</dbReference>
<keyword evidence="5" id="KW-0479">Metal-binding</keyword>
<organism evidence="12 13">
    <name type="scientific">Genlisea aurea</name>
    <dbReference type="NCBI Taxonomy" id="192259"/>
    <lineage>
        <taxon>Eukaryota</taxon>
        <taxon>Viridiplantae</taxon>
        <taxon>Streptophyta</taxon>
        <taxon>Embryophyta</taxon>
        <taxon>Tracheophyta</taxon>
        <taxon>Spermatophyta</taxon>
        <taxon>Magnoliopsida</taxon>
        <taxon>eudicotyledons</taxon>
        <taxon>Gunneridae</taxon>
        <taxon>Pentapetalae</taxon>
        <taxon>asterids</taxon>
        <taxon>lamiids</taxon>
        <taxon>Lamiales</taxon>
        <taxon>Lentibulariaceae</taxon>
        <taxon>Genlisea</taxon>
    </lineage>
</organism>
<dbReference type="FunFam" id="1.20.1110.10:FF:000045">
    <property type="entry name" value="ATPase 4 plasma membrane-type"/>
    <property type="match status" value="1"/>
</dbReference>
<dbReference type="InterPro" id="IPR023214">
    <property type="entry name" value="HAD_sf"/>
</dbReference>
<comment type="subcellular location">
    <subcellularLocation>
        <location evidence="1">Membrane</location>
        <topology evidence="1">Multi-pass membrane protein</topology>
    </subcellularLocation>
</comment>
<dbReference type="OrthoDB" id="116380at2759"/>
<keyword evidence="8" id="KW-0460">Magnesium</keyword>
<evidence type="ECO:0000256" key="2">
    <source>
        <dbReference type="ARBA" id="ARBA00008804"/>
    </source>
</evidence>
<reference evidence="12 13" key="1">
    <citation type="journal article" date="2013" name="BMC Genomics">
        <title>The miniature genome of a carnivorous plant Genlisea aurea contains a low number of genes and short non-coding sequences.</title>
        <authorList>
            <person name="Leushkin E.V."/>
            <person name="Sutormin R.A."/>
            <person name="Nabieva E.R."/>
            <person name="Penin A.A."/>
            <person name="Kondrashov A.S."/>
            <person name="Logacheva M.D."/>
        </authorList>
    </citation>
    <scope>NUCLEOTIDE SEQUENCE [LARGE SCALE GENOMIC DNA]</scope>
</reference>
<accession>S8BXQ1</accession>
<keyword evidence="4 11" id="KW-0812">Transmembrane</keyword>
<dbReference type="SUPFAM" id="SSF81660">
    <property type="entry name" value="Metal cation-transporting ATPase, ATP-binding domain N"/>
    <property type="match status" value="1"/>
</dbReference>
<evidence type="ECO:0000256" key="3">
    <source>
        <dbReference type="ARBA" id="ARBA00022553"/>
    </source>
</evidence>
<dbReference type="SUPFAM" id="SSF81665">
    <property type="entry name" value="Calcium ATPase, transmembrane domain M"/>
    <property type="match status" value="1"/>
</dbReference>
<comment type="caution">
    <text evidence="12">The sequence shown here is derived from an EMBL/GenBank/DDBJ whole genome shotgun (WGS) entry which is preliminary data.</text>
</comment>
<dbReference type="GO" id="GO:0016020">
    <property type="term" value="C:membrane"/>
    <property type="evidence" value="ECO:0007669"/>
    <property type="project" value="UniProtKB-SubCell"/>
</dbReference>
<dbReference type="AlphaFoldDB" id="S8BXQ1"/>
<dbReference type="GO" id="GO:0046872">
    <property type="term" value="F:metal ion binding"/>
    <property type="evidence" value="ECO:0007669"/>
    <property type="project" value="UniProtKB-KW"/>
</dbReference>
<comment type="similarity">
    <text evidence="2">Belongs to the cation transport ATPase (P-type) (TC 3.A.3) family. Type IIIA subfamily.</text>
</comment>